<evidence type="ECO:0000256" key="1">
    <source>
        <dbReference type="SAM" id="MobiDB-lite"/>
    </source>
</evidence>
<dbReference type="AlphaFoldDB" id="A0A7R9VAM4"/>
<protein>
    <submittedName>
        <fullName evidence="2">Uncharacterized protein</fullName>
    </submittedName>
</protein>
<sequence>MGCCTWLGHGDRCAANAASVILLPLPSSGVPRAPCMCLLFRVGCVDCRMDKLEVLAPRYTVHALHCPHITLPTHDTDHICTLPQVGGVDCRLYQLEVLPPKTPGAVDDDATRARTRTLSPPTSPPTAMVDGAGGGARHAGARGRRLEATAAAAPAQAAHAEDDYYFQD</sequence>
<dbReference type="EMBL" id="HBEC01018160">
    <property type="protein sequence ID" value="CAD8288485.1"/>
    <property type="molecule type" value="Transcribed_RNA"/>
</dbReference>
<feature type="compositionally biased region" description="Low complexity" evidence="1">
    <location>
        <begin position="148"/>
        <end position="158"/>
    </location>
</feature>
<gene>
    <name evidence="2" type="ORF">CEUR00632_LOCUS8524</name>
</gene>
<feature type="region of interest" description="Disordered" evidence="1">
    <location>
        <begin position="103"/>
        <end position="168"/>
    </location>
</feature>
<reference evidence="2" key="1">
    <citation type="submission" date="2021-01" db="EMBL/GenBank/DDBJ databases">
        <authorList>
            <person name="Corre E."/>
            <person name="Pelletier E."/>
            <person name="Niang G."/>
            <person name="Scheremetjew M."/>
            <person name="Finn R."/>
            <person name="Kale V."/>
            <person name="Holt S."/>
            <person name="Cochrane G."/>
            <person name="Meng A."/>
            <person name="Brown T."/>
            <person name="Cohen L."/>
        </authorList>
    </citation>
    <scope>NUCLEOTIDE SEQUENCE</scope>
    <source>
        <strain evidence="2">CCMP219</strain>
    </source>
</reference>
<accession>A0A7R9VAM4</accession>
<evidence type="ECO:0000313" key="2">
    <source>
        <dbReference type="EMBL" id="CAD8288485.1"/>
    </source>
</evidence>
<organism evidence="2">
    <name type="scientific">Chlamydomonas euryale</name>
    <dbReference type="NCBI Taxonomy" id="1486919"/>
    <lineage>
        <taxon>Eukaryota</taxon>
        <taxon>Viridiplantae</taxon>
        <taxon>Chlorophyta</taxon>
        <taxon>core chlorophytes</taxon>
        <taxon>Chlorophyceae</taxon>
        <taxon>CS clade</taxon>
        <taxon>Chlamydomonadales</taxon>
        <taxon>Chlamydomonadaceae</taxon>
        <taxon>Chlamydomonas</taxon>
    </lineage>
</organism>
<name>A0A7R9VAM4_9CHLO</name>
<proteinExistence type="predicted"/>